<dbReference type="EMBL" id="JAENIK010000004">
    <property type="protein sequence ID" value="MBK1815020.1"/>
    <property type="molecule type" value="Genomic_DNA"/>
</dbReference>
<dbReference type="InterPro" id="IPR039425">
    <property type="entry name" value="RNA_pol_sigma-70-like"/>
</dbReference>
<evidence type="ECO:0000256" key="1">
    <source>
        <dbReference type="ARBA" id="ARBA00023015"/>
    </source>
</evidence>
<dbReference type="GO" id="GO:0006352">
    <property type="term" value="P:DNA-templated transcription initiation"/>
    <property type="evidence" value="ECO:0007669"/>
    <property type="project" value="InterPro"/>
</dbReference>
<dbReference type="NCBIfam" id="TIGR02937">
    <property type="entry name" value="sigma70-ECF"/>
    <property type="match status" value="1"/>
</dbReference>
<dbReference type="InterPro" id="IPR014284">
    <property type="entry name" value="RNA_pol_sigma-70_dom"/>
</dbReference>
<dbReference type="InterPro" id="IPR011517">
    <property type="entry name" value="RNA_pol_sigma70_ECF-like"/>
</dbReference>
<dbReference type="InterPro" id="IPR013324">
    <property type="entry name" value="RNA_pol_sigma_r3/r4-like"/>
</dbReference>
<name>A0A934R4B1_9BACT</name>
<evidence type="ECO:0000256" key="2">
    <source>
        <dbReference type="ARBA" id="ARBA00023082"/>
    </source>
</evidence>
<keyword evidence="3" id="KW-0804">Transcription</keyword>
<evidence type="ECO:0000259" key="4">
    <source>
        <dbReference type="Pfam" id="PF07638"/>
    </source>
</evidence>
<dbReference type="PANTHER" id="PTHR43133">
    <property type="entry name" value="RNA POLYMERASE ECF-TYPE SIGMA FACTO"/>
    <property type="match status" value="1"/>
</dbReference>
<dbReference type="AlphaFoldDB" id="A0A934R4B1"/>
<reference evidence="5" key="1">
    <citation type="submission" date="2021-01" db="EMBL/GenBank/DDBJ databases">
        <title>Modified the classification status of verrucomicrobia.</title>
        <authorList>
            <person name="Feng X."/>
        </authorList>
    </citation>
    <scope>NUCLEOTIDE SEQUENCE</scope>
    <source>
        <strain evidence="5">JCM 18052</strain>
    </source>
</reference>
<comment type="caution">
    <text evidence="5">The sequence shown here is derived from an EMBL/GenBank/DDBJ whole genome shotgun (WGS) entry which is preliminary data.</text>
</comment>
<keyword evidence="6" id="KW-1185">Reference proteome</keyword>
<evidence type="ECO:0000313" key="5">
    <source>
        <dbReference type="EMBL" id="MBK1815020.1"/>
    </source>
</evidence>
<dbReference type="NCBIfam" id="TIGR02999">
    <property type="entry name" value="Sig-70_X6"/>
    <property type="match status" value="1"/>
</dbReference>
<dbReference type="PANTHER" id="PTHR43133:SF39">
    <property type="entry name" value="SIMILAR TO RNA POLYMERASE SIGMA-E FACTOR"/>
    <property type="match status" value="1"/>
</dbReference>
<protein>
    <submittedName>
        <fullName evidence="5">Sigma-70 family RNA polymerase sigma factor</fullName>
    </submittedName>
</protein>
<dbReference type="Proteomes" id="UP000600139">
    <property type="component" value="Unassembled WGS sequence"/>
</dbReference>
<sequence>MDTDGHSFADLSSEQLLPLVYDELRRLAASRMARESAGMTLQPTALVHEAWLRLSEKGGRNWNDRTHFFRAAALAMRRILVDRARQKSSLKSGGLRAELDITAMTPVEVTPDERLLLIDESLQRLEKEDPESARIVLLKFFAGLTNQEAAATLGVNVRTVERQWAYAKASLFQMVKEIEDGSRPPH</sequence>
<dbReference type="Pfam" id="PF07638">
    <property type="entry name" value="Sigma70_ECF"/>
    <property type="match status" value="1"/>
</dbReference>
<organism evidence="5 6">
    <name type="scientific">Luteolibacter yonseiensis</name>
    <dbReference type="NCBI Taxonomy" id="1144680"/>
    <lineage>
        <taxon>Bacteria</taxon>
        <taxon>Pseudomonadati</taxon>
        <taxon>Verrucomicrobiota</taxon>
        <taxon>Verrucomicrobiia</taxon>
        <taxon>Verrucomicrobiales</taxon>
        <taxon>Verrucomicrobiaceae</taxon>
        <taxon>Luteolibacter</taxon>
    </lineage>
</organism>
<keyword evidence="2" id="KW-0731">Sigma factor</keyword>
<proteinExistence type="predicted"/>
<dbReference type="InterPro" id="IPR036388">
    <property type="entry name" value="WH-like_DNA-bd_sf"/>
</dbReference>
<accession>A0A934R4B1</accession>
<dbReference type="GO" id="GO:0016987">
    <property type="term" value="F:sigma factor activity"/>
    <property type="evidence" value="ECO:0007669"/>
    <property type="project" value="UniProtKB-KW"/>
</dbReference>
<evidence type="ECO:0000313" key="6">
    <source>
        <dbReference type="Proteomes" id="UP000600139"/>
    </source>
</evidence>
<dbReference type="SUPFAM" id="SSF88659">
    <property type="entry name" value="Sigma3 and sigma4 domains of RNA polymerase sigma factors"/>
    <property type="match status" value="1"/>
</dbReference>
<keyword evidence="1" id="KW-0805">Transcription regulation</keyword>
<dbReference type="InterPro" id="IPR053812">
    <property type="entry name" value="HTH_Sigma70_ECF-like"/>
</dbReference>
<feature type="domain" description="RNA polymerase sigma-70 ECF-like HTH" evidence="4">
    <location>
        <begin position="12"/>
        <end position="174"/>
    </location>
</feature>
<dbReference type="Gene3D" id="1.10.10.10">
    <property type="entry name" value="Winged helix-like DNA-binding domain superfamily/Winged helix DNA-binding domain"/>
    <property type="match status" value="1"/>
</dbReference>
<gene>
    <name evidence="5" type="ORF">JIN84_05300</name>
</gene>
<evidence type="ECO:0000256" key="3">
    <source>
        <dbReference type="ARBA" id="ARBA00023163"/>
    </source>
</evidence>